<feature type="site" description="Important for catalytic activity" evidence="10">
    <location>
        <position position="179"/>
    </location>
</feature>
<evidence type="ECO:0000256" key="9">
    <source>
        <dbReference type="ARBA" id="ARBA00023316"/>
    </source>
</evidence>
<dbReference type="GO" id="GO:0051301">
    <property type="term" value="P:cell division"/>
    <property type="evidence" value="ECO:0007669"/>
    <property type="project" value="UniProtKB-KW"/>
</dbReference>
<dbReference type="Gene3D" id="3.20.20.300">
    <property type="entry name" value="Glycoside hydrolase, family 3, N-terminal domain"/>
    <property type="match status" value="1"/>
</dbReference>
<comment type="subcellular location">
    <subcellularLocation>
        <location evidence="10">Cytoplasm</location>
    </subcellularLocation>
</comment>
<dbReference type="GO" id="GO:0005975">
    <property type="term" value="P:carbohydrate metabolic process"/>
    <property type="evidence" value="ECO:0007669"/>
    <property type="project" value="InterPro"/>
</dbReference>
<feature type="active site" description="Nucleophile" evidence="10">
    <location>
        <position position="252"/>
    </location>
</feature>
<dbReference type="PANTHER" id="PTHR30480">
    <property type="entry name" value="BETA-HEXOSAMINIDASE-RELATED"/>
    <property type="match status" value="1"/>
</dbReference>
<evidence type="ECO:0000256" key="4">
    <source>
        <dbReference type="ARBA" id="ARBA00022801"/>
    </source>
</evidence>
<name>A0A3N1Y4U4_9GAMM</name>
<organism evidence="12 13">
    <name type="scientific">Inmirania thermothiophila</name>
    <dbReference type="NCBI Taxonomy" id="1750597"/>
    <lineage>
        <taxon>Bacteria</taxon>
        <taxon>Pseudomonadati</taxon>
        <taxon>Pseudomonadota</taxon>
        <taxon>Gammaproteobacteria</taxon>
        <taxon>Chromatiales</taxon>
        <taxon>Ectothiorhodospiraceae</taxon>
        <taxon>Inmirania</taxon>
    </lineage>
</organism>
<feature type="binding site" evidence="10">
    <location>
        <position position="72"/>
    </location>
    <ligand>
        <name>substrate</name>
    </ligand>
</feature>
<dbReference type="GO" id="GO:0005737">
    <property type="term" value="C:cytoplasm"/>
    <property type="evidence" value="ECO:0007669"/>
    <property type="project" value="UniProtKB-SubCell"/>
</dbReference>
<dbReference type="GO" id="GO:0008360">
    <property type="term" value="P:regulation of cell shape"/>
    <property type="evidence" value="ECO:0007669"/>
    <property type="project" value="UniProtKB-KW"/>
</dbReference>
<reference evidence="12 13" key="1">
    <citation type="submission" date="2018-11" db="EMBL/GenBank/DDBJ databases">
        <title>Genomic Encyclopedia of Type Strains, Phase IV (KMG-IV): sequencing the most valuable type-strain genomes for metagenomic binning, comparative biology and taxonomic classification.</title>
        <authorList>
            <person name="Goeker M."/>
        </authorList>
    </citation>
    <scope>NUCLEOTIDE SEQUENCE [LARGE SCALE GENOMIC DNA]</scope>
    <source>
        <strain evidence="12 13">DSM 100275</strain>
    </source>
</reference>
<dbReference type="EC" id="3.2.1.52" evidence="10"/>
<keyword evidence="3 10" id="KW-0132">Cell division</keyword>
<evidence type="ECO:0000259" key="11">
    <source>
        <dbReference type="PROSITE" id="PS50245"/>
    </source>
</evidence>
<sequence length="343" mass="35819">MGPGPVMVDLAGPALAAEERELLAHPAVGGVLLFGRNYVDRGQLAALVAEIKSVRRPPLLVAVDHEGGRVQRFRHGFTALPPAAALGALWRREPARARRLAEAAGRIAGEELRAVGIGLDFAPVLDLGRHAGGVIGDRAFAADPEAVALLAGDFLRGLRGAGVEGVAKHFPGHGGVTADSHRELPEDRRAFAELALADLVPFERLAAHGLAAVMTAHVRYPAVDDAPATFSRRWIGGVLRGRLGFQGAVVSDDLSMAAAAWAGDAAARARAAVAAGCDLVIVANDREAQWAAARALEGHADPAARLRLARLHGHPVRPWTGDREAARAALAALVEAPELELDG</sequence>
<feature type="binding site" evidence="10">
    <location>
        <begin position="168"/>
        <end position="169"/>
    </location>
    <ligand>
        <name>substrate</name>
    </ligand>
</feature>
<dbReference type="EMBL" id="RJVI01000002">
    <property type="protein sequence ID" value="ROR32307.1"/>
    <property type="molecule type" value="Genomic_DNA"/>
</dbReference>
<evidence type="ECO:0000256" key="5">
    <source>
        <dbReference type="ARBA" id="ARBA00022960"/>
    </source>
</evidence>
<dbReference type="PROSITE" id="PS50245">
    <property type="entry name" value="CAP_GLY_2"/>
    <property type="match status" value="1"/>
</dbReference>
<keyword evidence="4 10" id="KW-0378">Hydrolase</keyword>
<dbReference type="InterPro" id="IPR022956">
    <property type="entry name" value="Beta_hexosaminidase_bac"/>
</dbReference>
<dbReference type="PANTHER" id="PTHR30480:SF13">
    <property type="entry name" value="BETA-HEXOSAMINIDASE"/>
    <property type="match status" value="1"/>
</dbReference>
<dbReference type="InterPro" id="IPR000938">
    <property type="entry name" value="CAP-Gly_domain"/>
</dbReference>
<gene>
    <name evidence="10" type="primary">nagZ</name>
    <name evidence="12" type="ORF">EDC57_1505</name>
</gene>
<dbReference type="UniPathway" id="UPA00544"/>
<dbReference type="OrthoDB" id="9786661at2"/>
<proteinExistence type="inferred from homology"/>
<dbReference type="HAMAP" id="MF_00364">
    <property type="entry name" value="NagZ"/>
    <property type="match status" value="1"/>
</dbReference>
<dbReference type="GO" id="GO:0071555">
    <property type="term" value="P:cell wall organization"/>
    <property type="evidence" value="ECO:0007669"/>
    <property type="project" value="UniProtKB-KW"/>
</dbReference>
<dbReference type="NCBIfam" id="NF003740">
    <property type="entry name" value="PRK05337.1"/>
    <property type="match status" value="1"/>
</dbReference>
<accession>A0A3N1Y4U4</accession>
<feature type="domain" description="CAP-Gly" evidence="11">
    <location>
        <begin position="105"/>
        <end position="156"/>
    </location>
</feature>
<evidence type="ECO:0000256" key="3">
    <source>
        <dbReference type="ARBA" id="ARBA00022618"/>
    </source>
</evidence>
<evidence type="ECO:0000256" key="8">
    <source>
        <dbReference type="ARBA" id="ARBA00023306"/>
    </source>
</evidence>
<comment type="caution">
    <text evidence="12">The sequence shown here is derived from an EMBL/GenBank/DDBJ whole genome shotgun (WGS) entry which is preliminary data.</text>
</comment>
<keyword evidence="6 10" id="KW-0573">Peptidoglycan synthesis</keyword>
<dbReference type="InterPro" id="IPR050226">
    <property type="entry name" value="NagZ_Beta-hexosaminidase"/>
</dbReference>
<dbReference type="InterPro" id="IPR036962">
    <property type="entry name" value="Glyco_hydro_3_N_sf"/>
</dbReference>
<keyword evidence="9 10" id="KW-0961">Cell wall biogenesis/degradation</keyword>
<comment type="catalytic activity">
    <reaction evidence="1 10">
        <text>Hydrolysis of terminal non-reducing N-acetyl-D-hexosamine residues in N-acetyl-beta-D-hexosaminides.</text>
        <dbReference type="EC" id="3.2.1.52"/>
    </reaction>
</comment>
<keyword evidence="5 10" id="KW-0133">Cell shape</keyword>
<dbReference type="Pfam" id="PF00933">
    <property type="entry name" value="Glyco_hydro_3"/>
    <property type="match status" value="1"/>
</dbReference>
<dbReference type="GO" id="GO:0009252">
    <property type="term" value="P:peptidoglycan biosynthetic process"/>
    <property type="evidence" value="ECO:0007669"/>
    <property type="project" value="UniProtKB-KW"/>
</dbReference>
<dbReference type="Proteomes" id="UP000276634">
    <property type="component" value="Unassembled WGS sequence"/>
</dbReference>
<dbReference type="GO" id="GO:0004563">
    <property type="term" value="F:beta-N-acetylhexosaminidase activity"/>
    <property type="evidence" value="ECO:0007669"/>
    <property type="project" value="UniProtKB-UniRule"/>
</dbReference>
<evidence type="ECO:0000313" key="12">
    <source>
        <dbReference type="EMBL" id="ROR32307.1"/>
    </source>
</evidence>
<evidence type="ECO:0000256" key="6">
    <source>
        <dbReference type="ARBA" id="ARBA00022984"/>
    </source>
</evidence>
<dbReference type="SUPFAM" id="SSF51445">
    <property type="entry name" value="(Trans)glycosidases"/>
    <property type="match status" value="1"/>
</dbReference>
<dbReference type="GO" id="GO:0009254">
    <property type="term" value="P:peptidoglycan turnover"/>
    <property type="evidence" value="ECO:0007669"/>
    <property type="project" value="UniProtKB-UniRule"/>
</dbReference>
<dbReference type="RefSeq" id="WP_123401261.1">
    <property type="nucleotide sequence ID" value="NZ_RJVI01000002.1"/>
</dbReference>
<dbReference type="AlphaFoldDB" id="A0A3N1Y4U4"/>
<comment type="pathway">
    <text evidence="10">Cell wall biogenesis; peptidoglycan recycling.</text>
</comment>
<feature type="active site" description="Proton donor/acceptor" evidence="10">
    <location>
        <position position="181"/>
    </location>
</feature>
<evidence type="ECO:0000256" key="2">
    <source>
        <dbReference type="ARBA" id="ARBA00022490"/>
    </source>
</evidence>
<keyword evidence="7 10" id="KW-0326">Glycosidase</keyword>
<feature type="binding site" evidence="10">
    <location>
        <position position="138"/>
    </location>
    <ligand>
        <name>substrate</name>
    </ligand>
</feature>
<evidence type="ECO:0000256" key="1">
    <source>
        <dbReference type="ARBA" id="ARBA00001231"/>
    </source>
</evidence>
<evidence type="ECO:0000256" key="10">
    <source>
        <dbReference type="HAMAP-Rule" id="MF_00364"/>
    </source>
</evidence>
<comment type="similarity">
    <text evidence="10">Belongs to the glycosyl hydrolase 3 family. NagZ subfamily.</text>
</comment>
<protein>
    <recommendedName>
        <fullName evidence="10">Beta-hexosaminidase</fullName>
        <ecNumber evidence="10">3.2.1.52</ecNumber>
    </recommendedName>
    <alternativeName>
        <fullName evidence="10">Beta-N-acetylhexosaminidase</fullName>
    </alternativeName>
    <alternativeName>
        <fullName evidence="10">N-acetyl-beta-glucosaminidase</fullName>
    </alternativeName>
</protein>
<keyword evidence="13" id="KW-1185">Reference proteome</keyword>
<dbReference type="InterPro" id="IPR001764">
    <property type="entry name" value="Glyco_hydro_3_N"/>
</dbReference>
<dbReference type="InterPro" id="IPR017853">
    <property type="entry name" value="GH"/>
</dbReference>
<keyword evidence="2 10" id="KW-0963">Cytoplasm</keyword>
<keyword evidence="8 10" id="KW-0131">Cell cycle</keyword>
<feature type="binding site" evidence="10">
    <location>
        <position position="64"/>
    </location>
    <ligand>
        <name>substrate</name>
    </ligand>
</feature>
<comment type="function">
    <text evidence="10">Plays a role in peptidoglycan recycling by cleaving the terminal beta-1,4-linked N-acetylglucosamine (GlcNAc) from peptide-linked peptidoglycan fragments, giving rise to free GlcNAc, anhydro-N-acetylmuramic acid and anhydro-N-acetylmuramic acid-linked peptides.</text>
</comment>
<evidence type="ECO:0000313" key="13">
    <source>
        <dbReference type="Proteomes" id="UP000276634"/>
    </source>
</evidence>
<evidence type="ECO:0000256" key="7">
    <source>
        <dbReference type="ARBA" id="ARBA00023295"/>
    </source>
</evidence>